<sequence length="65" mass="7788">MTLGGGLYGPDLNVEPRGKKYWPPPSNHTRTQYVIGLIKDKDIKEYIFRTWLEMYKHYDADYYED</sequence>
<dbReference type="Proteomes" id="UP000058925">
    <property type="component" value="Chromosome"/>
</dbReference>
<dbReference type="OrthoDB" id="13753at2157"/>
<dbReference type="AlphaFoldDB" id="A0A654M3N1"/>
<dbReference type="RefSeq" id="WP_196816351.1">
    <property type="nucleotide sequence ID" value="NZ_CP012850.1"/>
</dbReference>
<keyword evidence="2" id="KW-1185">Reference proteome</keyword>
<evidence type="ECO:0000313" key="2">
    <source>
        <dbReference type="Proteomes" id="UP000058925"/>
    </source>
</evidence>
<organism evidence="1 2">
    <name type="scientific">Candidatus Nitrosocosmicus oleophilus</name>
    <dbReference type="NCBI Taxonomy" id="1353260"/>
    <lineage>
        <taxon>Archaea</taxon>
        <taxon>Nitrososphaerota</taxon>
        <taxon>Nitrososphaeria</taxon>
        <taxon>Nitrososphaerales</taxon>
        <taxon>Nitrososphaeraceae</taxon>
        <taxon>Candidatus Nitrosocosmicus</taxon>
    </lineage>
</organism>
<evidence type="ECO:0000313" key="1">
    <source>
        <dbReference type="EMBL" id="ALI37246.1"/>
    </source>
</evidence>
<gene>
    <name evidence="1" type="ORF">NMY3_03059</name>
</gene>
<dbReference type="KEGG" id="taa:NMY3_03059"/>
<dbReference type="GeneID" id="60422928"/>
<proteinExistence type="predicted"/>
<dbReference type="EMBL" id="CP012850">
    <property type="protein sequence ID" value="ALI37246.1"/>
    <property type="molecule type" value="Genomic_DNA"/>
</dbReference>
<reference evidence="2" key="1">
    <citation type="submission" date="2015-10" db="EMBL/GenBank/DDBJ databases">
        <title>Niche specialization of a soil ammonia-oxidizing archaeon, Candidatus Nitrosocosmicus oleophilus.</title>
        <authorList>
            <person name="Jung M.-Y."/>
            <person name="Rhee S.-K."/>
        </authorList>
    </citation>
    <scope>NUCLEOTIDE SEQUENCE [LARGE SCALE GENOMIC DNA]</scope>
    <source>
        <strain evidence="2">MY3</strain>
    </source>
</reference>
<protein>
    <submittedName>
        <fullName evidence="1">Uncharacterized protein</fullName>
    </submittedName>
</protein>
<name>A0A654M3N1_9ARCH</name>
<accession>A0A654M3N1</accession>